<evidence type="ECO:0000256" key="1">
    <source>
        <dbReference type="SAM" id="Phobius"/>
    </source>
</evidence>
<organism evidence="2 3">
    <name type="scientific">Microbacterium koreense</name>
    <dbReference type="NCBI Taxonomy" id="323761"/>
    <lineage>
        <taxon>Bacteria</taxon>
        <taxon>Bacillati</taxon>
        <taxon>Actinomycetota</taxon>
        <taxon>Actinomycetes</taxon>
        <taxon>Micrococcales</taxon>
        <taxon>Microbacteriaceae</taxon>
        <taxon>Microbacterium</taxon>
    </lineage>
</organism>
<protein>
    <submittedName>
        <fullName evidence="2">DUF3093 domain-containing protein</fullName>
    </submittedName>
</protein>
<gene>
    <name evidence="2" type="ORF">ACFQZV_09455</name>
</gene>
<keyword evidence="1" id="KW-0472">Membrane</keyword>
<keyword evidence="1" id="KW-0812">Transmembrane</keyword>
<proteinExistence type="predicted"/>
<feature type="transmembrane region" description="Helical" evidence="1">
    <location>
        <begin position="46"/>
        <end position="71"/>
    </location>
</feature>
<dbReference type="Pfam" id="PF11292">
    <property type="entry name" value="DUF3093"/>
    <property type="match status" value="1"/>
</dbReference>
<dbReference type="RefSeq" id="WP_378751946.1">
    <property type="nucleotide sequence ID" value="NZ_JBHSSV010000007.1"/>
</dbReference>
<feature type="transmembrane region" description="Helical" evidence="1">
    <location>
        <begin position="21"/>
        <end position="40"/>
    </location>
</feature>
<accession>A0ABW2ZS84</accession>
<keyword evidence="3" id="KW-1185">Reference proteome</keyword>
<name>A0ABW2ZS84_9MICO</name>
<evidence type="ECO:0000313" key="2">
    <source>
        <dbReference type="EMBL" id="MFD0781518.1"/>
    </source>
</evidence>
<dbReference type="EMBL" id="JBHTIM010000001">
    <property type="protein sequence ID" value="MFD0781518.1"/>
    <property type="molecule type" value="Genomic_DNA"/>
</dbReference>
<comment type="caution">
    <text evidence="2">The sequence shown here is derived from an EMBL/GenBank/DDBJ whole genome shotgun (WGS) entry which is preliminary data.</text>
</comment>
<sequence length="159" mass="16548">MASTNTATSSAVRYRERLSPSLWVLAAAAVCGPMAALVFAPIDTTLALIAGAAVAVAVVLALVFGSPVVGVERGMLRAGRARIPVDLTGDPVELRGEQARHARGSGLDPRSWHVIRGGIDGVVVVPILDPDDPAPVWVISTRTPDRLASALKRTRTSAP</sequence>
<keyword evidence="1" id="KW-1133">Transmembrane helix</keyword>
<evidence type="ECO:0000313" key="3">
    <source>
        <dbReference type="Proteomes" id="UP001597042"/>
    </source>
</evidence>
<dbReference type="InterPro" id="IPR021443">
    <property type="entry name" value="DUF3093"/>
</dbReference>
<dbReference type="Proteomes" id="UP001597042">
    <property type="component" value="Unassembled WGS sequence"/>
</dbReference>
<reference evidence="3" key="1">
    <citation type="journal article" date="2019" name="Int. J. Syst. Evol. Microbiol.">
        <title>The Global Catalogue of Microorganisms (GCM) 10K type strain sequencing project: providing services to taxonomists for standard genome sequencing and annotation.</title>
        <authorList>
            <consortium name="The Broad Institute Genomics Platform"/>
            <consortium name="The Broad Institute Genome Sequencing Center for Infectious Disease"/>
            <person name="Wu L."/>
            <person name="Ma J."/>
        </authorList>
    </citation>
    <scope>NUCLEOTIDE SEQUENCE [LARGE SCALE GENOMIC DNA]</scope>
    <source>
        <strain evidence="3">CCUG 50754</strain>
    </source>
</reference>